<protein>
    <submittedName>
        <fullName evidence="2">NUDIX family protein</fullName>
    </submittedName>
</protein>
<evidence type="ECO:0000313" key="3">
    <source>
        <dbReference type="Proteomes" id="UP000006062"/>
    </source>
</evidence>
<accession>I3Y779</accession>
<dbReference type="STRING" id="765911.Thivi_0805"/>
<dbReference type="FunFam" id="3.90.79.10:FF:000019">
    <property type="entry name" value="Thiamin pyrophosphokinase, putative"/>
    <property type="match status" value="1"/>
</dbReference>
<dbReference type="KEGG" id="tvi:Thivi_0805"/>
<dbReference type="Gene3D" id="3.90.79.10">
    <property type="entry name" value="Nucleoside Triphosphate Pyrophosphohydrolase"/>
    <property type="match status" value="1"/>
</dbReference>
<gene>
    <name evidence="2" type="ordered locus">Thivi_0805</name>
</gene>
<dbReference type="PROSITE" id="PS51462">
    <property type="entry name" value="NUDIX"/>
    <property type="match status" value="1"/>
</dbReference>
<dbReference type="InterPro" id="IPR015797">
    <property type="entry name" value="NUDIX_hydrolase-like_dom_sf"/>
</dbReference>
<evidence type="ECO:0000313" key="2">
    <source>
        <dbReference type="EMBL" id="AFL72847.1"/>
    </source>
</evidence>
<dbReference type="Pfam" id="PF15916">
    <property type="entry name" value="DUF4743"/>
    <property type="match status" value="1"/>
</dbReference>
<dbReference type="PANTHER" id="PTHR13622">
    <property type="entry name" value="THIAMIN PYROPHOSPHOKINASE"/>
    <property type="match status" value="1"/>
</dbReference>
<evidence type="ECO:0000259" key="1">
    <source>
        <dbReference type="PROSITE" id="PS51462"/>
    </source>
</evidence>
<dbReference type="HOGENOM" id="CLU_048013_1_1_6"/>
<dbReference type="InterPro" id="IPR000086">
    <property type="entry name" value="NUDIX_hydrolase_dom"/>
</dbReference>
<dbReference type="CDD" id="cd03676">
    <property type="entry name" value="NUDIX_Tnr3_like"/>
    <property type="match status" value="1"/>
</dbReference>
<dbReference type="Proteomes" id="UP000006062">
    <property type="component" value="Chromosome"/>
</dbReference>
<dbReference type="EMBL" id="CP003154">
    <property type="protein sequence ID" value="AFL72847.1"/>
    <property type="molecule type" value="Genomic_DNA"/>
</dbReference>
<reference evidence="2 3" key="1">
    <citation type="submission" date="2012-06" db="EMBL/GenBank/DDBJ databases">
        <title>Complete sequence of Thiocystis violascens DSM 198.</title>
        <authorList>
            <consortium name="US DOE Joint Genome Institute"/>
            <person name="Lucas S."/>
            <person name="Han J."/>
            <person name="Lapidus A."/>
            <person name="Cheng J.-F."/>
            <person name="Goodwin L."/>
            <person name="Pitluck S."/>
            <person name="Peters L."/>
            <person name="Ovchinnikova G."/>
            <person name="Teshima H."/>
            <person name="Detter J.C."/>
            <person name="Han C."/>
            <person name="Tapia R."/>
            <person name="Land M."/>
            <person name="Hauser L."/>
            <person name="Kyrpides N."/>
            <person name="Ivanova N."/>
            <person name="Pagani I."/>
            <person name="Vogl K."/>
            <person name="Liu Z."/>
            <person name="Frigaard N.-U."/>
            <person name="Bryant D."/>
            <person name="Woyke T."/>
        </authorList>
    </citation>
    <scope>NUCLEOTIDE SEQUENCE [LARGE SCALE GENOMIC DNA]</scope>
    <source>
        <strain evidence="3">ATCC 17096 / DSM 198 / 6111</strain>
    </source>
</reference>
<name>I3Y779_THIV6</name>
<organism evidence="2 3">
    <name type="scientific">Thiocystis violascens (strain ATCC 17096 / DSM 198 / 6111)</name>
    <name type="common">Chromatium violascens</name>
    <dbReference type="NCBI Taxonomy" id="765911"/>
    <lineage>
        <taxon>Bacteria</taxon>
        <taxon>Pseudomonadati</taxon>
        <taxon>Pseudomonadota</taxon>
        <taxon>Gammaproteobacteria</taxon>
        <taxon>Chromatiales</taxon>
        <taxon>Chromatiaceae</taxon>
        <taxon>Thiocystis</taxon>
    </lineage>
</organism>
<dbReference type="InterPro" id="IPR031804">
    <property type="entry name" value="DUF4743"/>
</dbReference>
<dbReference type="PANTHER" id="PTHR13622:SF8">
    <property type="entry name" value="THIAMIN PYROPHOSPHOKINASE 1"/>
    <property type="match status" value="1"/>
</dbReference>
<dbReference type="Pfam" id="PF00293">
    <property type="entry name" value="NUDIX"/>
    <property type="match status" value="1"/>
</dbReference>
<dbReference type="AlphaFoldDB" id="I3Y779"/>
<feature type="domain" description="Nudix hydrolase" evidence="1">
    <location>
        <begin position="129"/>
        <end position="270"/>
    </location>
</feature>
<keyword evidence="3" id="KW-1185">Reference proteome</keyword>
<dbReference type="GO" id="GO:0044715">
    <property type="term" value="F:8-oxo-dGDP phosphatase activity"/>
    <property type="evidence" value="ECO:0007669"/>
    <property type="project" value="TreeGrafter"/>
</dbReference>
<sequence>MCRGFAWHGVDGAMSFLEKIKACNTWNPQDFLPFLLDGERIGSLRAPAAEQLRRWPDRFQCADDGVRWVGAPADFAGRTAVLSEVVQRLAEEGGVSHLHGELYPVTANRREQACCLIDRAAAPFFGMRAFGQHLNGFVRTPRGIEMWIGRRSANRRLYPRCLDHLVAGGLPHGLTLAENLRKECAEEAGMSAELADRAVPVGAVTYCRDSERGLKPDVMYCYDLELPEEFEPRCTDGEVETFYRMPVEEVRELVRDTGEFKLNCNLVIIDFLIRHGLIPQNDPEYLAILRGLRADLP</sequence>
<proteinExistence type="predicted"/>
<dbReference type="eggNOG" id="COG1443">
    <property type="taxonomic scope" value="Bacteria"/>
</dbReference>
<dbReference type="SUPFAM" id="SSF55811">
    <property type="entry name" value="Nudix"/>
    <property type="match status" value="1"/>
</dbReference>